<dbReference type="SUPFAM" id="SSF51445">
    <property type="entry name" value="(Trans)glycosidases"/>
    <property type="match status" value="1"/>
</dbReference>
<dbReference type="CDD" id="cd11341">
    <property type="entry name" value="AmyAc_Pullulanase_LD-like"/>
    <property type="match status" value="1"/>
</dbReference>
<protein>
    <submittedName>
        <fullName evidence="3">Pullulanase, type I</fullName>
    </submittedName>
</protein>
<dbReference type="Pfam" id="PF21653">
    <property type="entry name" value="pulA_all-beta"/>
    <property type="match status" value="1"/>
</dbReference>
<comment type="similarity">
    <text evidence="1">Belongs to the glycosyl hydrolase 13 family.</text>
</comment>
<dbReference type="InterPro" id="IPR006047">
    <property type="entry name" value="GH13_cat_dom"/>
</dbReference>
<evidence type="ECO:0000259" key="2">
    <source>
        <dbReference type="SMART" id="SM00642"/>
    </source>
</evidence>
<dbReference type="InterPro" id="IPR013780">
    <property type="entry name" value="Glyco_hydro_b"/>
</dbReference>
<dbReference type="Pfam" id="PF02922">
    <property type="entry name" value="CBM_48"/>
    <property type="match status" value="1"/>
</dbReference>
<dbReference type="Pfam" id="PF00128">
    <property type="entry name" value="Alpha-amylase"/>
    <property type="match status" value="1"/>
</dbReference>
<dbReference type="SMART" id="SM00642">
    <property type="entry name" value="Aamy"/>
    <property type="match status" value="1"/>
</dbReference>
<dbReference type="InterPro" id="IPR013783">
    <property type="entry name" value="Ig-like_fold"/>
</dbReference>
<evidence type="ECO:0000313" key="4">
    <source>
        <dbReference type="Proteomes" id="UP000033163"/>
    </source>
</evidence>
<proteinExistence type="inferred from homology"/>
<dbReference type="AlphaFoldDB" id="A0A0E4CUB0"/>
<dbReference type="Gene3D" id="3.20.20.80">
    <property type="entry name" value="Glycosidases"/>
    <property type="match status" value="1"/>
</dbReference>
<dbReference type="InterPro" id="IPR014756">
    <property type="entry name" value="Ig_E-set"/>
</dbReference>
<accession>A0A0E4CUB0</accession>
<dbReference type="InterPro" id="IPR004193">
    <property type="entry name" value="Glyco_hydro_13_N"/>
</dbReference>
<dbReference type="PANTHER" id="PTHR43002">
    <property type="entry name" value="GLYCOGEN DEBRANCHING ENZYME"/>
    <property type="match status" value="1"/>
</dbReference>
<dbReference type="EMBL" id="LN831776">
    <property type="protein sequence ID" value="CQR51717.1"/>
    <property type="molecule type" value="Genomic_DNA"/>
</dbReference>
<feature type="domain" description="Glycosyl hydrolase family 13 catalytic" evidence="2">
    <location>
        <begin position="188"/>
        <end position="561"/>
    </location>
</feature>
<evidence type="ECO:0000256" key="1">
    <source>
        <dbReference type="ARBA" id="ARBA00008061"/>
    </source>
</evidence>
<dbReference type="InterPro" id="IPR017853">
    <property type="entry name" value="GH"/>
</dbReference>
<dbReference type="RefSeq" id="WP_020433561.1">
    <property type="nucleotide sequence ID" value="NZ_AGBD01001716.1"/>
</dbReference>
<sequence>MSVQREMEEPIYFGDPAATSGVSVFDQDFDMLFSYDGDDLGLAYTPACSAFCLWAPTAQEAEVVLYDSWQQTAGRRLPMVREVRGTWRLTVSGDLEGKLYTYRVRIGEQWNEAADPYARAVGVNGDRAAIIDLRKTDPERWAEDKLPLTAPPLAHPVDAVIYELHLRDLSIHPASGIAHKGQYLGLAENGTRGPGGILTGLDHIADLGVTHIQLLPIYDYSTESVDETKLDQPHFNWGYDPKNFNAPEGSYATDPYLPGLRITELKTMIQALHDRGLRVIMDVVYNHVYDGYRVNFTKLVPGYYLRYKRDGSLSNGSGCGNDTASERIMMSRFIVDSVLYWAREYHLDGFRFDLMGLIDIDTMAEVRRRLDEIDPSIMTIGEGWIMETELAMERLANQSNADALPGIGQFNDGYRDAVKGNIFLPDDPGFIGGRSGLEQAVKTGITGGVVYGQTTGQFADEPRQCVNYMECHDNHTLWDKIVLSSPEASNEQHRAMHRLASAMVLTSQGIPFLHAGQEFLRTKDGVENSFRSPVEINWLDWERCAAYADDVAYMKKLIALRRAHPAFRLRSAEEIRAKLFFEKAPAGVIAYTLREHAGGDDAQHLYVVYNTILKGATLALPPLGGWEPLLGEELAEFHTDGRLTVKGIGMVVLAVQA</sequence>
<dbReference type="CDD" id="cd02860">
    <property type="entry name" value="E_set_Pullulanase"/>
    <property type="match status" value="1"/>
</dbReference>
<dbReference type="PATRIC" id="fig|1073571.4.peg.454"/>
<dbReference type="NCBIfam" id="TIGR02104">
    <property type="entry name" value="pulA_typeI"/>
    <property type="match status" value="1"/>
</dbReference>
<dbReference type="InterPro" id="IPR011840">
    <property type="entry name" value="PulA_typeI"/>
</dbReference>
<dbReference type="GO" id="GO:0004553">
    <property type="term" value="F:hydrolase activity, hydrolyzing O-glycosyl compounds"/>
    <property type="evidence" value="ECO:0007669"/>
    <property type="project" value="InterPro"/>
</dbReference>
<dbReference type="HOGENOM" id="CLU_004744_4_1_9"/>
<dbReference type="KEGG" id="pri:PRIO_0454"/>
<gene>
    <name evidence="3" type="ORF">PRIO_0454</name>
</gene>
<evidence type="ECO:0000313" key="3">
    <source>
        <dbReference type="EMBL" id="CQR51717.1"/>
    </source>
</evidence>
<organism evidence="3 4">
    <name type="scientific">Paenibacillus riograndensis SBR5</name>
    <dbReference type="NCBI Taxonomy" id="1073571"/>
    <lineage>
        <taxon>Bacteria</taxon>
        <taxon>Bacillati</taxon>
        <taxon>Bacillota</taxon>
        <taxon>Bacilli</taxon>
        <taxon>Bacillales</taxon>
        <taxon>Paenibacillaceae</taxon>
        <taxon>Paenibacillus</taxon>
        <taxon>Paenibacillus sonchi group</taxon>
    </lineage>
</organism>
<dbReference type="Proteomes" id="UP000033163">
    <property type="component" value="Chromosome I"/>
</dbReference>
<dbReference type="Gene3D" id="2.60.40.1180">
    <property type="entry name" value="Golgi alpha-mannosidase II"/>
    <property type="match status" value="1"/>
</dbReference>
<dbReference type="SUPFAM" id="SSF81296">
    <property type="entry name" value="E set domains"/>
    <property type="match status" value="1"/>
</dbReference>
<reference evidence="4" key="1">
    <citation type="submission" date="2015-03" db="EMBL/GenBank/DDBJ databases">
        <authorList>
            <person name="Wibberg D."/>
        </authorList>
    </citation>
    <scope>NUCLEOTIDE SEQUENCE [LARGE SCALE GENOMIC DNA]</scope>
</reference>
<dbReference type="STRING" id="483937.AMQ84_26730"/>
<dbReference type="Gene3D" id="2.60.40.10">
    <property type="entry name" value="Immunoglobulins"/>
    <property type="match status" value="1"/>
</dbReference>
<name>A0A0E4CUB0_9BACL</name>
<dbReference type="GO" id="GO:0005975">
    <property type="term" value="P:carbohydrate metabolic process"/>
    <property type="evidence" value="ECO:0007669"/>
    <property type="project" value="InterPro"/>
</dbReference>
<dbReference type="InterPro" id="IPR049117">
    <property type="entry name" value="pulA_all-beta"/>
</dbReference>